<dbReference type="STRING" id="1515746.HR45_04095"/>
<evidence type="ECO:0000256" key="4">
    <source>
        <dbReference type="PIRSR" id="PIRSR005902-1"/>
    </source>
</evidence>
<comment type="caution">
    <text evidence="5">The sequence shown here is derived from an EMBL/GenBank/DDBJ whole genome shotgun (WGS) entry which is preliminary data.</text>
</comment>
<protein>
    <submittedName>
        <fullName evidence="5">DNAse</fullName>
    </submittedName>
</protein>
<dbReference type="InterPro" id="IPR032466">
    <property type="entry name" value="Metal_Hydrolase"/>
</dbReference>
<dbReference type="OrthoDB" id="9810005at2"/>
<dbReference type="PROSITE" id="PS01091">
    <property type="entry name" value="TATD_3"/>
    <property type="match status" value="1"/>
</dbReference>
<dbReference type="eggNOG" id="COG0084">
    <property type="taxonomic scope" value="Bacteria"/>
</dbReference>
<feature type="binding site" evidence="4">
    <location>
        <position position="154"/>
    </location>
    <ligand>
        <name>a divalent metal cation</name>
        <dbReference type="ChEBI" id="CHEBI:60240"/>
        <label>2</label>
    </ligand>
</feature>
<dbReference type="GO" id="GO:0005829">
    <property type="term" value="C:cytosol"/>
    <property type="evidence" value="ECO:0007669"/>
    <property type="project" value="TreeGrafter"/>
</dbReference>
<organism evidence="5 6">
    <name type="scientific">Shewanella mangrovi</name>
    <dbReference type="NCBI Taxonomy" id="1515746"/>
    <lineage>
        <taxon>Bacteria</taxon>
        <taxon>Pseudomonadati</taxon>
        <taxon>Pseudomonadota</taxon>
        <taxon>Gammaproteobacteria</taxon>
        <taxon>Alteromonadales</taxon>
        <taxon>Shewanellaceae</taxon>
        <taxon>Shewanella</taxon>
    </lineage>
</organism>
<evidence type="ECO:0000256" key="2">
    <source>
        <dbReference type="ARBA" id="ARBA00022723"/>
    </source>
</evidence>
<dbReference type="GO" id="GO:0004536">
    <property type="term" value="F:DNA nuclease activity"/>
    <property type="evidence" value="ECO:0007669"/>
    <property type="project" value="InterPro"/>
</dbReference>
<accession>A0A094LTT4</accession>
<dbReference type="PANTHER" id="PTHR46124">
    <property type="entry name" value="D-AMINOACYL-TRNA DEACYLASE"/>
    <property type="match status" value="1"/>
</dbReference>
<dbReference type="NCBIfam" id="TIGR00010">
    <property type="entry name" value="YchF/TatD family DNA exonuclease"/>
    <property type="match status" value="1"/>
</dbReference>
<keyword evidence="6" id="KW-1185">Reference proteome</keyword>
<dbReference type="Proteomes" id="UP000029264">
    <property type="component" value="Unassembled WGS sequence"/>
</dbReference>
<dbReference type="InterPro" id="IPR001130">
    <property type="entry name" value="TatD-like"/>
</dbReference>
<evidence type="ECO:0000313" key="6">
    <source>
        <dbReference type="Proteomes" id="UP000029264"/>
    </source>
</evidence>
<dbReference type="InterPro" id="IPR018228">
    <property type="entry name" value="DNase_TatD-rel_CS"/>
</dbReference>
<evidence type="ECO:0000256" key="3">
    <source>
        <dbReference type="ARBA" id="ARBA00022801"/>
    </source>
</evidence>
<keyword evidence="2 4" id="KW-0479">Metal-binding</keyword>
<evidence type="ECO:0000256" key="1">
    <source>
        <dbReference type="ARBA" id="ARBA00009275"/>
    </source>
</evidence>
<proteinExistence type="inferred from homology"/>
<dbReference type="PANTHER" id="PTHR46124:SF2">
    <property type="entry name" value="D-AMINOACYL-TRNA DEACYLASE"/>
    <property type="match status" value="1"/>
</dbReference>
<dbReference type="RefSeq" id="WP_037439925.1">
    <property type="nucleotide sequence ID" value="NZ_JPEO01000002.1"/>
</dbReference>
<evidence type="ECO:0000313" key="5">
    <source>
        <dbReference type="EMBL" id="KFZ38613.1"/>
    </source>
</evidence>
<feature type="binding site" evidence="4">
    <location>
        <position position="129"/>
    </location>
    <ligand>
        <name>a divalent metal cation</name>
        <dbReference type="ChEBI" id="CHEBI:60240"/>
        <label>2</label>
    </ligand>
</feature>
<dbReference type="CDD" id="cd01310">
    <property type="entry name" value="TatD_DNAse"/>
    <property type="match status" value="1"/>
</dbReference>
<dbReference type="GO" id="GO:0016788">
    <property type="term" value="F:hydrolase activity, acting on ester bonds"/>
    <property type="evidence" value="ECO:0007669"/>
    <property type="project" value="InterPro"/>
</dbReference>
<feature type="binding site" evidence="4">
    <location>
        <position position="93"/>
    </location>
    <ligand>
        <name>a divalent metal cation</name>
        <dbReference type="ChEBI" id="CHEBI:60240"/>
        <label>1</label>
    </ligand>
</feature>
<sequence length="260" mass="28831">MLVDSHCHLDRLKVAPDEASLNAVLSDAQALGISHFLCVNVRLQEFEAMQQRMSPFNNVFLSAGVHPLDVENGVSADDLRRFATTDKVVAIGETGLDYFYSPDNKALQLQCFESQVEVAVAVNKPLIIHTRDARQDTLNILSNGHAEKCGGVLHCFTESWEMAKAAIDLGFYISISGIVTFRNADALRDVVKKIPQDRLLVETDSPFLAPVPHRGKENQPAFVKDVAQFIADLRGESLEELAGYTTENFFHCFRDAAPLR</sequence>
<feature type="binding site" evidence="4">
    <location>
        <position position="8"/>
    </location>
    <ligand>
        <name>a divalent metal cation</name>
        <dbReference type="ChEBI" id="CHEBI:60240"/>
        <label>1</label>
    </ligand>
</feature>
<dbReference type="PIRSF" id="PIRSF005902">
    <property type="entry name" value="DNase_TatD"/>
    <property type="match status" value="1"/>
</dbReference>
<name>A0A094LTT4_9GAMM</name>
<comment type="similarity">
    <text evidence="1">Belongs to the metallo-dependent hydrolases superfamily. TatD-type hydrolase family.</text>
</comment>
<reference evidence="5 6" key="1">
    <citation type="submission" date="2014-06" db="EMBL/GenBank/DDBJ databases">
        <title>Shewanella sp. YQH10.</title>
        <authorList>
            <person name="Liu Y."/>
            <person name="Zeng R."/>
        </authorList>
    </citation>
    <scope>NUCLEOTIDE SEQUENCE [LARGE SCALE GENOMIC DNA]</scope>
    <source>
        <strain evidence="5 6">YQH10</strain>
    </source>
</reference>
<dbReference type="InterPro" id="IPR015991">
    <property type="entry name" value="TatD/YcfH-like"/>
</dbReference>
<dbReference type="SUPFAM" id="SSF51556">
    <property type="entry name" value="Metallo-dependent hydrolases"/>
    <property type="match status" value="1"/>
</dbReference>
<dbReference type="Pfam" id="PF01026">
    <property type="entry name" value="TatD_DNase"/>
    <property type="match status" value="1"/>
</dbReference>
<dbReference type="AlphaFoldDB" id="A0A094LTT4"/>
<feature type="binding site" evidence="4">
    <location>
        <position position="6"/>
    </location>
    <ligand>
        <name>a divalent metal cation</name>
        <dbReference type="ChEBI" id="CHEBI:60240"/>
        <label>1</label>
    </ligand>
</feature>
<dbReference type="PROSITE" id="PS01137">
    <property type="entry name" value="TATD_1"/>
    <property type="match status" value="1"/>
</dbReference>
<keyword evidence="3" id="KW-0378">Hydrolase</keyword>
<dbReference type="EMBL" id="JPEO01000002">
    <property type="protein sequence ID" value="KFZ38613.1"/>
    <property type="molecule type" value="Genomic_DNA"/>
</dbReference>
<dbReference type="FunFam" id="3.20.20.140:FF:000005">
    <property type="entry name" value="TatD family hydrolase"/>
    <property type="match status" value="1"/>
</dbReference>
<dbReference type="GO" id="GO:0046872">
    <property type="term" value="F:metal ion binding"/>
    <property type="evidence" value="ECO:0007669"/>
    <property type="project" value="UniProtKB-KW"/>
</dbReference>
<feature type="binding site" evidence="4">
    <location>
        <position position="204"/>
    </location>
    <ligand>
        <name>a divalent metal cation</name>
        <dbReference type="ChEBI" id="CHEBI:60240"/>
        <label>1</label>
    </ligand>
</feature>
<gene>
    <name evidence="5" type="ORF">HR45_04095</name>
</gene>
<dbReference type="Gene3D" id="3.20.20.140">
    <property type="entry name" value="Metal-dependent hydrolases"/>
    <property type="match status" value="1"/>
</dbReference>